<dbReference type="PROSITE" id="PS51257">
    <property type="entry name" value="PROKAR_LIPOPROTEIN"/>
    <property type="match status" value="1"/>
</dbReference>
<feature type="signal peptide" evidence="1">
    <location>
        <begin position="1"/>
        <end position="17"/>
    </location>
</feature>
<evidence type="ECO:0000256" key="1">
    <source>
        <dbReference type="SAM" id="SignalP"/>
    </source>
</evidence>
<dbReference type="RefSeq" id="WP_005547174.1">
    <property type="nucleotide sequence ID" value="NZ_JAMDLX010000094.1"/>
</dbReference>
<name>A0ABT4H6J3_PAEAL</name>
<comment type="caution">
    <text evidence="2">The sequence shown here is derived from an EMBL/GenBank/DDBJ whole genome shotgun (WGS) entry which is preliminary data.</text>
</comment>
<keyword evidence="3" id="KW-1185">Reference proteome</keyword>
<sequence length="280" mass="30717">MQAKAVLLTLTAALVMTMGITGCGNRNMSTKSVRQHNYDGINPLGTDHRYNANRYNTNFQGDGLRSYSNDFGPDGYRSNNYNYGNGTYRNYGYNRMDGFNRTDGFNRMDGGRYGAHSVNKMEMNQKIAKKLTSVKGVKSAHVMLTNNNNAYVAVVTDHTTSGMKSKSFPAGHGQGPYSAGNLGTYDGTPAGNDNMPASVKEHIANVVKKEAPNCNNVYVSANPDFVNRMNDYSKQAAAGHPIAGFTNEFQELVYRLFPTNAASQSYNQPTRIHNMAPGTR</sequence>
<feature type="chain" id="PRO_5046704061" evidence="1">
    <location>
        <begin position="18"/>
        <end position="280"/>
    </location>
</feature>
<dbReference type="Pfam" id="PF09580">
    <property type="entry name" value="Spore_YhcN_YlaJ"/>
    <property type="match status" value="1"/>
</dbReference>
<evidence type="ECO:0000313" key="2">
    <source>
        <dbReference type="EMBL" id="MCY9764605.1"/>
    </source>
</evidence>
<proteinExistence type="predicted"/>
<keyword evidence="2" id="KW-0449">Lipoprotein</keyword>
<accession>A0ABT4H6J3</accession>
<evidence type="ECO:0000313" key="3">
    <source>
        <dbReference type="Proteomes" id="UP001527181"/>
    </source>
</evidence>
<gene>
    <name evidence="2" type="ORF">M5X12_29350</name>
</gene>
<dbReference type="InterPro" id="IPR019076">
    <property type="entry name" value="Spore_lipoprot_YhcN/YlaJ-like"/>
</dbReference>
<dbReference type="Proteomes" id="UP001527181">
    <property type="component" value="Unassembled WGS sequence"/>
</dbReference>
<reference evidence="2 3" key="1">
    <citation type="submission" date="2022-05" db="EMBL/GenBank/DDBJ databases">
        <title>Genome Sequencing of Bee-Associated Microbes.</title>
        <authorList>
            <person name="Dunlap C."/>
        </authorList>
    </citation>
    <scope>NUCLEOTIDE SEQUENCE [LARGE SCALE GENOMIC DNA]</scope>
    <source>
        <strain evidence="2 3">NRRL B-04010</strain>
    </source>
</reference>
<keyword evidence="1" id="KW-0732">Signal</keyword>
<protein>
    <submittedName>
        <fullName evidence="2">YhcN/YlaJ family sporulation lipoprotein</fullName>
    </submittedName>
</protein>
<organism evidence="2 3">
    <name type="scientific">Paenibacillus alvei</name>
    <name type="common">Bacillus alvei</name>
    <dbReference type="NCBI Taxonomy" id="44250"/>
    <lineage>
        <taxon>Bacteria</taxon>
        <taxon>Bacillati</taxon>
        <taxon>Bacillota</taxon>
        <taxon>Bacilli</taxon>
        <taxon>Bacillales</taxon>
        <taxon>Paenibacillaceae</taxon>
        <taxon>Paenibacillus</taxon>
    </lineage>
</organism>
<dbReference type="GeneID" id="94492559"/>
<dbReference type="EMBL" id="JAMDNP010000093">
    <property type="protein sequence ID" value="MCY9764605.1"/>
    <property type="molecule type" value="Genomic_DNA"/>
</dbReference>